<evidence type="ECO:0000256" key="6">
    <source>
        <dbReference type="SAM" id="Phobius"/>
    </source>
</evidence>
<evidence type="ECO:0000256" key="3">
    <source>
        <dbReference type="ARBA" id="ARBA00022989"/>
    </source>
</evidence>
<dbReference type="Pfam" id="PF06305">
    <property type="entry name" value="LapA_dom"/>
    <property type="match status" value="1"/>
</dbReference>
<dbReference type="GO" id="GO:0005886">
    <property type="term" value="C:plasma membrane"/>
    <property type="evidence" value="ECO:0007669"/>
    <property type="project" value="InterPro"/>
</dbReference>
<feature type="domain" description="Lipopolysaccharide assembly protein A" evidence="7">
    <location>
        <begin position="22"/>
        <end position="85"/>
    </location>
</feature>
<dbReference type="EMBL" id="CP003620">
    <property type="protein sequence ID" value="AFZ13694.1"/>
    <property type="molecule type" value="Genomic_DNA"/>
</dbReference>
<dbReference type="STRING" id="1173022.Cri9333_2852"/>
<keyword evidence="4 6" id="KW-0472">Membrane</keyword>
<sequence>MRQINFLIIFAMCLALVLFSLENTQAVPIQVVQGVQVQAPLCIELIFAMGLGAILAWIFSVWARFQRMLATRSEQRQKRQQEQRIQELEQEVARCKAELEQQNQPANSELLPEATIDAEVLTQSK</sequence>
<feature type="transmembrane region" description="Helical" evidence="6">
    <location>
        <begin position="45"/>
        <end position="65"/>
    </location>
</feature>
<keyword evidence="9" id="KW-1185">Reference proteome</keyword>
<keyword evidence="5" id="KW-0175">Coiled coil</keyword>
<dbReference type="Proteomes" id="UP000010472">
    <property type="component" value="Chromosome"/>
</dbReference>
<protein>
    <recommendedName>
        <fullName evidence="7">Lipopolysaccharide assembly protein A domain-containing protein</fullName>
    </recommendedName>
</protein>
<evidence type="ECO:0000259" key="7">
    <source>
        <dbReference type="Pfam" id="PF06305"/>
    </source>
</evidence>
<dbReference type="HOGENOM" id="CLU_144217_1_0_3"/>
<reference evidence="8 9" key="1">
    <citation type="submission" date="2012-06" db="EMBL/GenBank/DDBJ databases">
        <title>Finished chromosome of genome of Crinalium epipsammum PCC 9333.</title>
        <authorList>
            <consortium name="US DOE Joint Genome Institute"/>
            <person name="Gugger M."/>
            <person name="Coursin T."/>
            <person name="Rippka R."/>
            <person name="Tandeau De Marsac N."/>
            <person name="Huntemann M."/>
            <person name="Wei C.-L."/>
            <person name="Han J."/>
            <person name="Detter J.C."/>
            <person name="Han C."/>
            <person name="Tapia R."/>
            <person name="Davenport K."/>
            <person name="Daligault H."/>
            <person name="Erkkila T."/>
            <person name="Gu W."/>
            <person name="Munk A.C.C."/>
            <person name="Teshima H."/>
            <person name="Xu Y."/>
            <person name="Chain P."/>
            <person name="Chen A."/>
            <person name="Krypides N."/>
            <person name="Mavromatis K."/>
            <person name="Markowitz V."/>
            <person name="Szeto E."/>
            <person name="Ivanova N."/>
            <person name="Mikhailova N."/>
            <person name="Ovchinnikova G."/>
            <person name="Pagani I."/>
            <person name="Pati A."/>
            <person name="Goodwin L."/>
            <person name="Peters L."/>
            <person name="Pitluck S."/>
            <person name="Woyke T."/>
            <person name="Kerfeld C."/>
        </authorList>
    </citation>
    <scope>NUCLEOTIDE SEQUENCE [LARGE SCALE GENOMIC DNA]</scope>
    <source>
        <strain evidence="8 9">PCC 9333</strain>
    </source>
</reference>
<dbReference type="OrthoDB" id="530861at2"/>
<evidence type="ECO:0000256" key="1">
    <source>
        <dbReference type="ARBA" id="ARBA00022475"/>
    </source>
</evidence>
<dbReference type="RefSeq" id="WP_015203803.1">
    <property type="nucleotide sequence ID" value="NC_019753.1"/>
</dbReference>
<evidence type="ECO:0000256" key="2">
    <source>
        <dbReference type="ARBA" id="ARBA00022692"/>
    </source>
</evidence>
<evidence type="ECO:0000256" key="5">
    <source>
        <dbReference type="SAM" id="Coils"/>
    </source>
</evidence>
<keyword evidence="2 6" id="KW-0812">Transmembrane</keyword>
<keyword evidence="3 6" id="KW-1133">Transmembrane helix</keyword>
<dbReference type="AlphaFoldDB" id="K9W1M1"/>
<evidence type="ECO:0000256" key="4">
    <source>
        <dbReference type="ARBA" id="ARBA00023136"/>
    </source>
</evidence>
<proteinExistence type="predicted"/>
<dbReference type="PATRIC" id="fig|1173022.3.peg.3090"/>
<gene>
    <name evidence="8" type="ORF">Cri9333_2852</name>
</gene>
<dbReference type="eggNOG" id="COG5416">
    <property type="taxonomic scope" value="Bacteria"/>
</dbReference>
<feature type="coiled-coil region" evidence="5">
    <location>
        <begin position="71"/>
        <end position="105"/>
    </location>
</feature>
<organism evidence="8 9">
    <name type="scientific">Crinalium epipsammum PCC 9333</name>
    <dbReference type="NCBI Taxonomy" id="1173022"/>
    <lineage>
        <taxon>Bacteria</taxon>
        <taxon>Bacillati</taxon>
        <taxon>Cyanobacteriota</taxon>
        <taxon>Cyanophyceae</taxon>
        <taxon>Gomontiellales</taxon>
        <taxon>Gomontiellaceae</taxon>
        <taxon>Crinalium</taxon>
    </lineage>
</organism>
<accession>K9W1M1</accession>
<dbReference type="InterPro" id="IPR010445">
    <property type="entry name" value="LapA_dom"/>
</dbReference>
<keyword evidence="1" id="KW-1003">Cell membrane</keyword>
<evidence type="ECO:0000313" key="9">
    <source>
        <dbReference type="Proteomes" id="UP000010472"/>
    </source>
</evidence>
<name>K9W1M1_9CYAN</name>
<evidence type="ECO:0000313" key="8">
    <source>
        <dbReference type="EMBL" id="AFZ13694.1"/>
    </source>
</evidence>
<dbReference type="KEGG" id="cep:Cri9333_2852"/>